<dbReference type="InterPro" id="IPR043504">
    <property type="entry name" value="Peptidase_S1_PA_chymotrypsin"/>
</dbReference>
<dbReference type="SUPFAM" id="SSF50494">
    <property type="entry name" value="Trypsin-like serine proteases"/>
    <property type="match status" value="1"/>
</dbReference>
<keyword evidence="2" id="KW-0645">Protease</keyword>
<evidence type="ECO:0000313" key="3">
    <source>
        <dbReference type="Proteomes" id="UP001058553"/>
    </source>
</evidence>
<name>A0ABY5XAF1_ERWPY</name>
<evidence type="ECO:0000313" key="2">
    <source>
        <dbReference type="EMBL" id="UWS34100.1"/>
    </source>
</evidence>
<dbReference type="PANTHER" id="PTHR36234:SF5">
    <property type="entry name" value="LYSYL ENDOPEPTIDASE"/>
    <property type="match status" value="1"/>
</dbReference>
<evidence type="ECO:0000256" key="1">
    <source>
        <dbReference type="SAM" id="SignalP"/>
    </source>
</evidence>
<feature type="signal peptide" evidence="1">
    <location>
        <begin position="1"/>
        <end position="23"/>
    </location>
</feature>
<dbReference type="PANTHER" id="PTHR36234">
    <property type="entry name" value="LYSYL ENDOPEPTIDASE"/>
    <property type="match status" value="1"/>
</dbReference>
<dbReference type="Pfam" id="PF13365">
    <property type="entry name" value="Trypsin_2"/>
    <property type="match status" value="1"/>
</dbReference>
<dbReference type="GO" id="GO:0006508">
    <property type="term" value="P:proteolysis"/>
    <property type="evidence" value="ECO:0007669"/>
    <property type="project" value="UniProtKB-KW"/>
</dbReference>
<dbReference type="Proteomes" id="UP001058553">
    <property type="component" value="Chromosome"/>
</dbReference>
<dbReference type="EMBL" id="CP103445">
    <property type="protein sequence ID" value="UWS34100.1"/>
    <property type="molecule type" value="Genomic_DNA"/>
</dbReference>
<dbReference type="GO" id="GO:0008233">
    <property type="term" value="F:peptidase activity"/>
    <property type="evidence" value="ECO:0007669"/>
    <property type="project" value="UniProtKB-KW"/>
</dbReference>
<reference evidence="2" key="1">
    <citation type="submission" date="2022-07" db="EMBL/GenBank/DDBJ databases">
        <title>Genetic diversity of Erwinia pyrifoliae.</title>
        <authorList>
            <person name="Park D.S."/>
            <person name="Ham H."/>
        </authorList>
    </citation>
    <scope>NUCLEOTIDE SEQUENCE</scope>
    <source>
        <strain evidence="2">CP201486</strain>
    </source>
</reference>
<keyword evidence="3" id="KW-1185">Reference proteome</keyword>
<protein>
    <submittedName>
        <fullName evidence="2">Serine protease</fullName>
    </submittedName>
</protein>
<sequence length="409" mass="45375">MIFNKSVLNVLLFSGLCSSFVCAGDIKKANHLSKDNNETQRLVCYKEKNLKIYNHGLSSALVVHKYSKGSGTLLGTDNLFLTNNASVTDPVGKKVTGKIWLNYHHRDCNEQSNEISRNVVVEIDQVLASGDGGLDDYALLSIDPFDFKYANVKRLFGGLEVSKNNPDIGEDLYITQYGNGIKMPARVSDKKDGAPCTLINASGVLDYNCEAVSGASGAPVLSQVSHKLVGVNYSGPLNVNDVNHAMSAEKIMNELSAFITDENNREQLPLQHDIVARQATITPNSYQGELLNAEQPVWFTSSDPELKIEHMQAFSLATFMKKDEATGVVKEDKTRKMKIWLQNECGEYSIDQKPVCEIPGKTRLMYSVNMSQQSDATPSTKRYWLILTQHNEQGLKEEEVITFFESTGQ</sequence>
<dbReference type="GeneID" id="92235852"/>
<feature type="chain" id="PRO_5045071542" evidence="1">
    <location>
        <begin position="24"/>
        <end position="409"/>
    </location>
</feature>
<keyword evidence="2" id="KW-0378">Hydrolase</keyword>
<organism evidence="2 3">
    <name type="scientific">Erwinia pyrifoliae</name>
    <dbReference type="NCBI Taxonomy" id="79967"/>
    <lineage>
        <taxon>Bacteria</taxon>
        <taxon>Pseudomonadati</taxon>
        <taxon>Pseudomonadota</taxon>
        <taxon>Gammaproteobacteria</taxon>
        <taxon>Enterobacterales</taxon>
        <taxon>Erwiniaceae</taxon>
        <taxon>Erwinia</taxon>
    </lineage>
</organism>
<proteinExistence type="predicted"/>
<keyword evidence="1" id="KW-0732">Signal</keyword>
<dbReference type="Gene3D" id="2.40.10.10">
    <property type="entry name" value="Trypsin-like serine proteases"/>
    <property type="match status" value="2"/>
</dbReference>
<dbReference type="RefSeq" id="WP_012669230.1">
    <property type="nucleotide sequence ID" value="NZ_CP023567.1"/>
</dbReference>
<dbReference type="InterPro" id="IPR009003">
    <property type="entry name" value="Peptidase_S1_PA"/>
</dbReference>
<accession>A0ABY5XAF1</accession>
<gene>
    <name evidence="2" type="ORF">NYP84_02520</name>
</gene>